<dbReference type="AlphaFoldDB" id="A0A6G0WTU1"/>
<dbReference type="Proteomes" id="UP000481153">
    <property type="component" value="Unassembled WGS sequence"/>
</dbReference>
<proteinExistence type="predicted"/>
<accession>A0A6G0WTU1</accession>
<evidence type="ECO:0008006" key="4">
    <source>
        <dbReference type="Google" id="ProtNLM"/>
    </source>
</evidence>
<feature type="region of interest" description="Disordered" evidence="1">
    <location>
        <begin position="185"/>
        <end position="227"/>
    </location>
</feature>
<evidence type="ECO:0000256" key="1">
    <source>
        <dbReference type="SAM" id="MobiDB-lite"/>
    </source>
</evidence>
<organism evidence="2 3">
    <name type="scientific">Aphanomyces euteiches</name>
    <dbReference type="NCBI Taxonomy" id="100861"/>
    <lineage>
        <taxon>Eukaryota</taxon>
        <taxon>Sar</taxon>
        <taxon>Stramenopiles</taxon>
        <taxon>Oomycota</taxon>
        <taxon>Saprolegniomycetes</taxon>
        <taxon>Saprolegniales</taxon>
        <taxon>Verrucalvaceae</taxon>
        <taxon>Aphanomyces</taxon>
    </lineage>
</organism>
<reference evidence="2 3" key="1">
    <citation type="submission" date="2019-07" db="EMBL/GenBank/DDBJ databases">
        <title>Genomics analysis of Aphanomyces spp. identifies a new class of oomycete effector associated with host adaptation.</title>
        <authorList>
            <person name="Gaulin E."/>
        </authorList>
    </citation>
    <scope>NUCLEOTIDE SEQUENCE [LARGE SCALE GENOMIC DNA]</scope>
    <source>
        <strain evidence="2 3">ATCC 201684</strain>
    </source>
</reference>
<sequence length="301" mass="34173">MNRPKEKNQIKSRTEEGCPPQKKIVRRRVTDLELLYLVEFLEDPTNFAIVVCKAVKGKSVIDWDHINTKGRFESYLRAYKAAHHRESGQSGQGLTDKDYSNGIMTSAAKLEDICFGYERMKSLFSQRQNINPSCVAEIGLVDESDDVDDVAVSNERVEDSVVSHEPENDENDPNKELYWELNDMEDPGVDPPQTLPTCGNETKTPTKQNKQRKPVGATPYSSKKRSIPAEFPVEEKRAKRDFVTAYSEGQAKILELEIKKFEHMKFDQARQSLANFIRDLLRDGQPMSAVEQAVQLAFGSL</sequence>
<dbReference type="EMBL" id="VJMJ01000149">
    <property type="protein sequence ID" value="KAF0730898.1"/>
    <property type="molecule type" value="Genomic_DNA"/>
</dbReference>
<evidence type="ECO:0000313" key="2">
    <source>
        <dbReference type="EMBL" id="KAF0730898.1"/>
    </source>
</evidence>
<evidence type="ECO:0000313" key="3">
    <source>
        <dbReference type="Proteomes" id="UP000481153"/>
    </source>
</evidence>
<comment type="caution">
    <text evidence="2">The sequence shown here is derived from an EMBL/GenBank/DDBJ whole genome shotgun (WGS) entry which is preliminary data.</text>
</comment>
<gene>
    <name evidence="2" type="ORF">Ae201684_011780</name>
</gene>
<protein>
    <recommendedName>
        <fullName evidence="4">Myb/SANT-like domain-containing protein</fullName>
    </recommendedName>
</protein>
<keyword evidence="3" id="KW-1185">Reference proteome</keyword>
<name>A0A6G0WTU1_9STRA</name>
<feature type="compositionally biased region" description="Polar residues" evidence="1">
    <location>
        <begin position="195"/>
        <end position="208"/>
    </location>
</feature>
<dbReference type="VEuPathDB" id="FungiDB:AeMF1_021860"/>